<proteinExistence type="predicted"/>
<reference evidence="2 3" key="1">
    <citation type="journal article" date="2011" name="J. Bacteriol.">
        <title>Complete genome sequence of Mycoplasma haemofelis, a hemotropic mycoplasma.</title>
        <authorList>
            <person name="Barker E.N."/>
            <person name="Helps C.R."/>
            <person name="Peters I.R."/>
            <person name="Darby A.C."/>
            <person name="Radford A.D."/>
            <person name="Tasker S."/>
        </authorList>
    </citation>
    <scope>NUCLEOTIDE SEQUENCE [LARGE SCALE GENOMIC DNA]</scope>
    <source>
        <strain evidence="2 3">Langford 1</strain>
    </source>
</reference>
<name>E8ZIZ2_MYCHL</name>
<dbReference type="HOGENOM" id="CLU_1914745_0_0_14"/>
<feature type="region of interest" description="Disordered" evidence="1">
    <location>
        <begin position="31"/>
        <end position="132"/>
    </location>
</feature>
<organism evidence="2 3">
    <name type="scientific">Mycoplasma haemofelis (strain Langford 1)</name>
    <name type="common">Haemobartonella felis</name>
    <dbReference type="NCBI Taxonomy" id="941640"/>
    <lineage>
        <taxon>Bacteria</taxon>
        <taxon>Bacillati</taxon>
        <taxon>Mycoplasmatota</taxon>
        <taxon>Mollicutes</taxon>
        <taxon>Mycoplasmataceae</taxon>
        <taxon>Mycoplasma</taxon>
    </lineage>
</organism>
<evidence type="ECO:0000313" key="2">
    <source>
        <dbReference type="EMBL" id="CBY93113.1"/>
    </source>
</evidence>
<dbReference type="AlphaFoldDB" id="E8ZIZ2"/>
<dbReference type="KEGG" id="mha:HF1_11050"/>
<dbReference type="OrthoDB" id="9922584at2"/>
<gene>
    <name evidence="2" type="ORF">HF1_11050</name>
</gene>
<evidence type="ECO:0000256" key="1">
    <source>
        <dbReference type="SAM" id="MobiDB-lite"/>
    </source>
</evidence>
<accession>E8ZIZ2</accession>
<feature type="compositionally biased region" description="Basic and acidic residues" evidence="1">
    <location>
        <begin position="31"/>
        <end position="75"/>
    </location>
</feature>
<keyword evidence="3" id="KW-1185">Reference proteome</keyword>
<feature type="compositionally biased region" description="Polar residues" evidence="1">
    <location>
        <begin position="103"/>
        <end position="112"/>
    </location>
</feature>
<dbReference type="Proteomes" id="UP000008637">
    <property type="component" value="Chromosome"/>
</dbReference>
<sequence length="132" mass="13616">MASKSLLSNLLLGIPPLAVCSFLLINKKESESPLDLLTKKTEEKKDKTEESKDKSDGKGDQEAKGSEEGKAKADEGSLQGTPEGSGSSEPKASEGEGTGTRGVQGQESQVTGVASAGCGCNGWGGVFSDFFD</sequence>
<feature type="compositionally biased region" description="Polar residues" evidence="1">
    <location>
        <begin position="78"/>
        <end position="90"/>
    </location>
</feature>
<evidence type="ECO:0000313" key="3">
    <source>
        <dbReference type="Proteomes" id="UP000008637"/>
    </source>
</evidence>
<dbReference type="EMBL" id="FR773153">
    <property type="protein sequence ID" value="CBY93113.1"/>
    <property type="molecule type" value="Genomic_DNA"/>
</dbReference>
<protein>
    <submittedName>
        <fullName evidence="2">Uncharacterized protein</fullName>
    </submittedName>
</protein>